<dbReference type="Proteomes" id="UP001283361">
    <property type="component" value="Unassembled WGS sequence"/>
</dbReference>
<protein>
    <submittedName>
        <fullName evidence="1">Uncharacterized protein</fullName>
    </submittedName>
</protein>
<sequence length="69" mass="7725">MGIPGAQQCVTKEQGPALAWFNRGWFSHSLASTFLRQPERDVSLWTSDCRQRNSIGSKLRFGNTALPES</sequence>
<keyword evidence="2" id="KW-1185">Reference proteome</keyword>
<comment type="caution">
    <text evidence="1">The sequence shown here is derived from an EMBL/GenBank/DDBJ whole genome shotgun (WGS) entry which is preliminary data.</text>
</comment>
<name>A0AAE0Z0Q5_9GAST</name>
<evidence type="ECO:0000313" key="2">
    <source>
        <dbReference type="Proteomes" id="UP001283361"/>
    </source>
</evidence>
<gene>
    <name evidence="1" type="ORF">RRG08_065176</name>
</gene>
<dbReference type="EMBL" id="JAWDGP010004984">
    <property type="protein sequence ID" value="KAK3760450.1"/>
    <property type="molecule type" value="Genomic_DNA"/>
</dbReference>
<reference evidence="1" key="1">
    <citation type="journal article" date="2023" name="G3 (Bethesda)">
        <title>A reference genome for the long-term kleptoplast-retaining sea slug Elysia crispata morphotype clarki.</title>
        <authorList>
            <person name="Eastman K.E."/>
            <person name="Pendleton A.L."/>
            <person name="Shaikh M.A."/>
            <person name="Suttiyut T."/>
            <person name="Ogas R."/>
            <person name="Tomko P."/>
            <person name="Gavelis G."/>
            <person name="Widhalm J.R."/>
            <person name="Wisecaver J.H."/>
        </authorList>
    </citation>
    <scope>NUCLEOTIDE SEQUENCE</scope>
    <source>
        <strain evidence="1">ECLA1</strain>
    </source>
</reference>
<evidence type="ECO:0000313" key="1">
    <source>
        <dbReference type="EMBL" id="KAK3760450.1"/>
    </source>
</evidence>
<accession>A0AAE0Z0Q5</accession>
<dbReference type="AlphaFoldDB" id="A0AAE0Z0Q5"/>
<proteinExistence type="predicted"/>
<organism evidence="1 2">
    <name type="scientific">Elysia crispata</name>
    <name type="common">lettuce slug</name>
    <dbReference type="NCBI Taxonomy" id="231223"/>
    <lineage>
        <taxon>Eukaryota</taxon>
        <taxon>Metazoa</taxon>
        <taxon>Spiralia</taxon>
        <taxon>Lophotrochozoa</taxon>
        <taxon>Mollusca</taxon>
        <taxon>Gastropoda</taxon>
        <taxon>Heterobranchia</taxon>
        <taxon>Euthyneura</taxon>
        <taxon>Panpulmonata</taxon>
        <taxon>Sacoglossa</taxon>
        <taxon>Placobranchoidea</taxon>
        <taxon>Plakobranchidae</taxon>
        <taxon>Elysia</taxon>
    </lineage>
</organism>